<keyword evidence="3" id="KW-0732">Signal</keyword>
<protein>
    <recommendedName>
        <fullName evidence="6">DUF1775 domain-containing protein</fullName>
    </recommendedName>
</protein>
<feature type="transmembrane region" description="Helical" evidence="2">
    <location>
        <begin position="195"/>
        <end position="217"/>
    </location>
</feature>
<sequence>MRIRTALSATLAALGLMFLLPAAAHAHGDTLKVVVTGQRAGHVTTDITWENDGDAVDETVAATVNAVSVDGSRTMGPWRLVRDPAAAPAGWTTAEILPPGTWKVSVEVGFPALGKGELEVGVPVVDPAPATGGATTGAGTTGGGATSATGGTPAVSAPTPGSASGSDAAATAADAASPTPAPSGTQAVSDSEGDAVWWTTAGVAVTALAGAGVGLLLRRRRMRGACRTS</sequence>
<feature type="chain" id="PRO_5045189433" description="DUF1775 domain-containing protein" evidence="3">
    <location>
        <begin position="27"/>
        <end position="229"/>
    </location>
</feature>
<dbReference type="GeneID" id="95572150"/>
<name>A0ABY5PPM1_9ACTN</name>
<proteinExistence type="predicted"/>
<evidence type="ECO:0000313" key="5">
    <source>
        <dbReference type="Proteomes" id="UP001057738"/>
    </source>
</evidence>
<feature type="compositionally biased region" description="Gly residues" evidence="1">
    <location>
        <begin position="134"/>
        <end position="145"/>
    </location>
</feature>
<keyword evidence="5" id="KW-1185">Reference proteome</keyword>
<accession>A0ABY5PPM1</accession>
<evidence type="ECO:0000256" key="3">
    <source>
        <dbReference type="SAM" id="SignalP"/>
    </source>
</evidence>
<evidence type="ECO:0000256" key="1">
    <source>
        <dbReference type="SAM" id="MobiDB-lite"/>
    </source>
</evidence>
<organism evidence="4 5">
    <name type="scientific">Streptomyces yangpuensis</name>
    <dbReference type="NCBI Taxonomy" id="1648182"/>
    <lineage>
        <taxon>Bacteria</taxon>
        <taxon>Bacillati</taxon>
        <taxon>Actinomycetota</taxon>
        <taxon>Actinomycetes</taxon>
        <taxon>Kitasatosporales</taxon>
        <taxon>Streptomycetaceae</taxon>
        <taxon>Streptomyces</taxon>
    </lineage>
</organism>
<feature type="region of interest" description="Disordered" evidence="1">
    <location>
        <begin position="131"/>
        <end position="189"/>
    </location>
</feature>
<dbReference type="RefSeq" id="WP_183066048.1">
    <property type="nucleotide sequence ID" value="NZ_CP102514.1"/>
</dbReference>
<evidence type="ECO:0000313" key="4">
    <source>
        <dbReference type="EMBL" id="UUY46034.1"/>
    </source>
</evidence>
<gene>
    <name evidence="4" type="ORF">NRK68_01690</name>
</gene>
<feature type="signal peptide" evidence="3">
    <location>
        <begin position="1"/>
        <end position="26"/>
    </location>
</feature>
<evidence type="ECO:0008006" key="6">
    <source>
        <dbReference type="Google" id="ProtNLM"/>
    </source>
</evidence>
<dbReference type="EMBL" id="CP102514">
    <property type="protein sequence ID" value="UUY46034.1"/>
    <property type="molecule type" value="Genomic_DNA"/>
</dbReference>
<keyword evidence="2" id="KW-1133">Transmembrane helix</keyword>
<keyword evidence="2" id="KW-0812">Transmembrane</keyword>
<evidence type="ECO:0000256" key="2">
    <source>
        <dbReference type="SAM" id="Phobius"/>
    </source>
</evidence>
<reference evidence="4" key="1">
    <citation type="submission" date="2022-08" db="EMBL/GenBank/DDBJ databases">
        <authorList>
            <person name="Tian L."/>
        </authorList>
    </citation>
    <scope>NUCLEOTIDE SEQUENCE</scope>
    <source>
        <strain evidence="4">CM253</strain>
    </source>
</reference>
<dbReference type="Proteomes" id="UP001057738">
    <property type="component" value="Chromosome"/>
</dbReference>
<feature type="compositionally biased region" description="Low complexity" evidence="1">
    <location>
        <begin position="146"/>
        <end position="185"/>
    </location>
</feature>
<keyword evidence="2" id="KW-0472">Membrane</keyword>